<dbReference type="InterPro" id="IPR036388">
    <property type="entry name" value="WH-like_DNA-bd_sf"/>
</dbReference>
<dbReference type="Gene3D" id="1.10.10.10">
    <property type="entry name" value="Winged helix-like DNA-binding domain superfamily/Winged helix DNA-binding domain"/>
    <property type="match status" value="1"/>
</dbReference>
<dbReference type="SUPFAM" id="SSF46785">
    <property type="entry name" value="Winged helix' DNA-binding domain"/>
    <property type="match status" value="1"/>
</dbReference>
<evidence type="ECO:0000313" key="7">
    <source>
        <dbReference type="Proteomes" id="UP000609531"/>
    </source>
</evidence>
<protein>
    <submittedName>
        <fullName evidence="6">GntR family transcriptional regulator</fullName>
    </submittedName>
</protein>
<reference evidence="6" key="1">
    <citation type="submission" date="2020-12" db="EMBL/GenBank/DDBJ databases">
        <title>Bacterial taxonomy.</title>
        <authorList>
            <person name="Pan X."/>
        </authorList>
    </citation>
    <scope>NUCLEOTIDE SEQUENCE</scope>
    <source>
        <strain evidence="6">B2012</strain>
    </source>
</reference>
<feature type="region of interest" description="Disordered" evidence="4">
    <location>
        <begin position="227"/>
        <end position="250"/>
    </location>
</feature>
<keyword evidence="1" id="KW-0805">Transcription regulation</keyword>
<dbReference type="Proteomes" id="UP000609531">
    <property type="component" value="Unassembled WGS sequence"/>
</dbReference>
<feature type="domain" description="HTH gntR-type" evidence="5">
    <location>
        <begin position="15"/>
        <end position="82"/>
    </location>
</feature>
<dbReference type="InterPro" id="IPR008920">
    <property type="entry name" value="TF_FadR/GntR_C"/>
</dbReference>
<evidence type="ECO:0000259" key="5">
    <source>
        <dbReference type="PROSITE" id="PS50949"/>
    </source>
</evidence>
<evidence type="ECO:0000256" key="3">
    <source>
        <dbReference type="ARBA" id="ARBA00023163"/>
    </source>
</evidence>
<name>A0A934MLD9_9HYPH</name>
<evidence type="ECO:0000313" key="6">
    <source>
        <dbReference type="EMBL" id="MBJ3776279.1"/>
    </source>
</evidence>
<gene>
    <name evidence="6" type="ORF">JCR33_11300</name>
</gene>
<dbReference type="InterPro" id="IPR011711">
    <property type="entry name" value="GntR_C"/>
</dbReference>
<keyword evidence="3" id="KW-0804">Transcription</keyword>
<dbReference type="SMART" id="SM00345">
    <property type="entry name" value="HTH_GNTR"/>
    <property type="match status" value="1"/>
</dbReference>
<dbReference type="EMBL" id="JAEKJA010000007">
    <property type="protein sequence ID" value="MBJ3776279.1"/>
    <property type="molecule type" value="Genomic_DNA"/>
</dbReference>
<dbReference type="PANTHER" id="PTHR43537:SF6">
    <property type="entry name" value="HTH-TYPE TRANSCRIPTIONAL REPRESSOR RSPR"/>
    <property type="match status" value="1"/>
</dbReference>
<dbReference type="SMART" id="SM00895">
    <property type="entry name" value="FCD"/>
    <property type="match status" value="1"/>
</dbReference>
<proteinExistence type="predicted"/>
<dbReference type="SUPFAM" id="SSF48008">
    <property type="entry name" value="GntR ligand-binding domain-like"/>
    <property type="match status" value="1"/>
</dbReference>
<comment type="caution">
    <text evidence="6">The sequence shown here is derived from an EMBL/GenBank/DDBJ whole genome shotgun (WGS) entry which is preliminary data.</text>
</comment>
<dbReference type="RefSeq" id="WP_198882150.1">
    <property type="nucleotide sequence ID" value="NZ_JAEKJA010000007.1"/>
</dbReference>
<sequence length="250" mass="27847">MTEATPLAEGTTDSPSGAERVAHALREAIVRCELSPGDVLSEAEVSRHYGVSRQPVREAFIRLAQARLVEVRPKSGTLVCPIDEEIIHGARLVREAVEVELLRRIAATGPLGQRARPLQKLIAAQEVASENPTRFLALDEAFHRTLAELAGGADAYAMIDTVKAQMDRVRYLSMEDFHCRRLIGQHRAVTDALARGDGDTAIAVMREHLTEILRSVRLIAERHPALFQRDRNPRSGPLRRSRRTQREDTT</sequence>
<dbReference type="Pfam" id="PF00392">
    <property type="entry name" value="GntR"/>
    <property type="match status" value="1"/>
</dbReference>
<accession>A0A934MLD9</accession>
<dbReference type="Pfam" id="PF07729">
    <property type="entry name" value="FCD"/>
    <property type="match status" value="1"/>
</dbReference>
<dbReference type="PANTHER" id="PTHR43537">
    <property type="entry name" value="TRANSCRIPTIONAL REGULATOR, GNTR FAMILY"/>
    <property type="match status" value="1"/>
</dbReference>
<dbReference type="GO" id="GO:0003677">
    <property type="term" value="F:DNA binding"/>
    <property type="evidence" value="ECO:0007669"/>
    <property type="project" value="UniProtKB-KW"/>
</dbReference>
<keyword evidence="2" id="KW-0238">DNA-binding</keyword>
<evidence type="ECO:0000256" key="1">
    <source>
        <dbReference type="ARBA" id="ARBA00023015"/>
    </source>
</evidence>
<dbReference type="CDD" id="cd07377">
    <property type="entry name" value="WHTH_GntR"/>
    <property type="match status" value="1"/>
</dbReference>
<dbReference type="AlphaFoldDB" id="A0A934MLD9"/>
<dbReference type="PROSITE" id="PS50949">
    <property type="entry name" value="HTH_GNTR"/>
    <property type="match status" value="1"/>
</dbReference>
<organism evidence="6 7">
    <name type="scientific">Acuticoccus mangrovi</name>
    <dbReference type="NCBI Taxonomy" id="2796142"/>
    <lineage>
        <taxon>Bacteria</taxon>
        <taxon>Pseudomonadati</taxon>
        <taxon>Pseudomonadota</taxon>
        <taxon>Alphaproteobacteria</taxon>
        <taxon>Hyphomicrobiales</taxon>
        <taxon>Amorphaceae</taxon>
        <taxon>Acuticoccus</taxon>
    </lineage>
</organism>
<evidence type="ECO:0000256" key="2">
    <source>
        <dbReference type="ARBA" id="ARBA00023125"/>
    </source>
</evidence>
<keyword evidence="7" id="KW-1185">Reference proteome</keyword>
<dbReference type="Gene3D" id="1.20.120.530">
    <property type="entry name" value="GntR ligand-binding domain-like"/>
    <property type="match status" value="1"/>
</dbReference>
<dbReference type="InterPro" id="IPR036390">
    <property type="entry name" value="WH_DNA-bd_sf"/>
</dbReference>
<dbReference type="InterPro" id="IPR000524">
    <property type="entry name" value="Tscrpt_reg_HTH_GntR"/>
</dbReference>
<evidence type="ECO:0000256" key="4">
    <source>
        <dbReference type="SAM" id="MobiDB-lite"/>
    </source>
</evidence>
<dbReference type="GO" id="GO:0003700">
    <property type="term" value="F:DNA-binding transcription factor activity"/>
    <property type="evidence" value="ECO:0007669"/>
    <property type="project" value="InterPro"/>
</dbReference>